<organism evidence="1 2">
    <name type="scientific">Gigaspora margarita</name>
    <dbReference type="NCBI Taxonomy" id="4874"/>
    <lineage>
        <taxon>Eukaryota</taxon>
        <taxon>Fungi</taxon>
        <taxon>Fungi incertae sedis</taxon>
        <taxon>Mucoromycota</taxon>
        <taxon>Glomeromycotina</taxon>
        <taxon>Glomeromycetes</taxon>
        <taxon>Diversisporales</taxon>
        <taxon>Gigasporaceae</taxon>
        <taxon>Gigaspora</taxon>
    </lineage>
</organism>
<dbReference type="Proteomes" id="UP000789901">
    <property type="component" value="Unassembled WGS sequence"/>
</dbReference>
<protein>
    <submittedName>
        <fullName evidence="1">14929_t:CDS:1</fullName>
    </submittedName>
</protein>
<accession>A0ABN7WDJ7</accession>
<keyword evidence="2" id="KW-1185">Reference proteome</keyword>
<evidence type="ECO:0000313" key="1">
    <source>
        <dbReference type="EMBL" id="CAG8825745.1"/>
    </source>
</evidence>
<evidence type="ECO:0000313" key="2">
    <source>
        <dbReference type="Proteomes" id="UP000789901"/>
    </source>
</evidence>
<dbReference type="EMBL" id="CAJVQB010037953">
    <property type="protein sequence ID" value="CAG8825745.1"/>
    <property type="molecule type" value="Genomic_DNA"/>
</dbReference>
<name>A0ABN7WDJ7_GIGMA</name>
<reference evidence="1 2" key="1">
    <citation type="submission" date="2021-06" db="EMBL/GenBank/DDBJ databases">
        <authorList>
            <person name="Kallberg Y."/>
            <person name="Tangrot J."/>
            <person name="Rosling A."/>
        </authorList>
    </citation>
    <scope>NUCLEOTIDE SEQUENCE [LARGE SCALE GENOMIC DNA]</scope>
    <source>
        <strain evidence="1 2">120-4 pot B 10/14</strain>
    </source>
</reference>
<sequence>STCNSGWVSCYAAAGIIGAAIPALGAPSVVALCYIAHGTCMASCAASTLVPTP</sequence>
<gene>
    <name evidence="1" type="ORF">GMARGA_LOCUS28925</name>
</gene>
<comment type="caution">
    <text evidence="1">The sequence shown here is derived from an EMBL/GenBank/DDBJ whole genome shotgun (WGS) entry which is preliminary data.</text>
</comment>
<proteinExistence type="predicted"/>
<feature type="non-terminal residue" evidence="1">
    <location>
        <position position="1"/>
    </location>
</feature>